<keyword evidence="2" id="KW-1185">Reference proteome</keyword>
<reference evidence="1 2" key="1">
    <citation type="journal article" date="2011" name="J. Bacteriol.">
        <title>Genome sequence of the mercury-methylating and pleomorphic Desulfovibrio africanus Strain Walvis Bay.</title>
        <authorList>
            <person name="Brown S.D."/>
            <person name="Wall J.D."/>
            <person name="Kucken A.M."/>
            <person name="Gilmour C.C."/>
            <person name="Podar M."/>
            <person name="Brandt C.C."/>
            <person name="Teshima H."/>
            <person name="Detter J.C."/>
            <person name="Han C.S."/>
            <person name="Land M.L."/>
            <person name="Lucas S."/>
            <person name="Han J."/>
            <person name="Pennacchio L."/>
            <person name="Nolan M."/>
            <person name="Pitluck S."/>
            <person name="Woyke T."/>
            <person name="Goodwin L."/>
            <person name="Palumbo A.V."/>
            <person name="Elias D.A."/>
        </authorList>
    </citation>
    <scope>NUCLEOTIDE SEQUENCE [LARGE SCALE GENOMIC DNA]</scope>
    <source>
        <strain evidence="1 2">Walvis Bay</strain>
    </source>
</reference>
<dbReference type="HOGENOM" id="CLU_086293_0_0_7"/>
<dbReference type="InterPro" id="IPR006521">
    <property type="entry name" value="Tail_protein_I"/>
</dbReference>
<protein>
    <submittedName>
        <fullName evidence="1">Phage tail protein I</fullName>
    </submittedName>
</protein>
<evidence type="ECO:0000313" key="1">
    <source>
        <dbReference type="EMBL" id="EGJ51836.1"/>
    </source>
</evidence>
<dbReference type="NCBIfam" id="TIGR01634">
    <property type="entry name" value="tail_P2_I"/>
    <property type="match status" value="1"/>
</dbReference>
<name>F3YY60_DESAF</name>
<dbReference type="STRING" id="690850.Desaf_3556"/>
<dbReference type="KEGG" id="daf:Desaf_3556"/>
<dbReference type="Pfam" id="PF09684">
    <property type="entry name" value="Tail_P2_I"/>
    <property type="match status" value="1"/>
</dbReference>
<dbReference type="Proteomes" id="UP000007844">
    <property type="component" value="Chromosome"/>
</dbReference>
<dbReference type="RefSeq" id="WP_014261450.1">
    <property type="nucleotide sequence ID" value="NC_016629.1"/>
</dbReference>
<dbReference type="eggNOG" id="COG4385">
    <property type="taxonomic scope" value="Bacteria"/>
</dbReference>
<sequence length="184" mass="20848">MSRKLAEVDFLEILPLSIAHDESVRAAVRALDIELRSVLASSRNILLWARIDELDEAMLAHLAARLHVDVWDPDWSLERKRMAVRNAVQVHRYKGTTQAVRLALAPFAAVRMEEWFEYGGAPYTFRVLVDTQVGSEALYQDIRKAVNQVKNVRSHFEAIRLPRESTGKAGMVGILHAGYRLTLS</sequence>
<accession>F3YY60</accession>
<gene>
    <name evidence="1" type="ORF">Desaf_3556</name>
</gene>
<proteinExistence type="predicted"/>
<evidence type="ECO:0000313" key="2">
    <source>
        <dbReference type="Proteomes" id="UP000007844"/>
    </source>
</evidence>
<dbReference type="AlphaFoldDB" id="F3YY60"/>
<dbReference type="EMBL" id="CP003221">
    <property type="protein sequence ID" value="EGJ51836.1"/>
    <property type="molecule type" value="Genomic_DNA"/>
</dbReference>
<organism evidence="1 2">
    <name type="scientific">Desulfocurvibacter africanus subsp. africanus str. Walvis Bay</name>
    <dbReference type="NCBI Taxonomy" id="690850"/>
    <lineage>
        <taxon>Bacteria</taxon>
        <taxon>Pseudomonadati</taxon>
        <taxon>Thermodesulfobacteriota</taxon>
        <taxon>Desulfovibrionia</taxon>
        <taxon>Desulfovibrionales</taxon>
        <taxon>Desulfovibrionaceae</taxon>
        <taxon>Desulfocurvibacter</taxon>
    </lineage>
</organism>